<keyword evidence="8" id="KW-0249">Electron transport</keyword>
<accession>A0A852W2W6</accession>
<keyword evidence="11 12" id="KW-0472">Membrane</keyword>
<dbReference type="NCBIfam" id="TIGR00203">
    <property type="entry name" value="cydB"/>
    <property type="match status" value="1"/>
</dbReference>
<dbReference type="AlphaFoldDB" id="A0A852W2W6"/>
<evidence type="ECO:0000256" key="7">
    <source>
        <dbReference type="ARBA" id="ARBA00022723"/>
    </source>
</evidence>
<keyword evidence="14" id="KW-1185">Reference proteome</keyword>
<evidence type="ECO:0000256" key="4">
    <source>
        <dbReference type="ARBA" id="ARBA00022475"/>
    </source>
</evidence>
<evidence type="ECO:0000256" key="12">
    <source>
        <dbReference type="SAM" id="Phobius"/>
    </source>
</evidence>
<evidence type="ECO:0000256" key="3">
    <source>
        <dbReference type="ARBA" id="ARBA00022448"/>
    </source>
</evidence>
<feature type="transmembrane region" description="Helical" evidence="12">
    <location>
        <begin position="6"/>
        <end position="28"/>
    </location>
</feature>
<keyword evidence="3" id="KW-0813">Transport</keyword>
<comment type="subcellular location">
    <subcellularLocation>
        <location evidence="1">Cell membrane</location>
        <topology evidence="1">Multi-pass membrane protein</topology>
    </subcellularLocation>
</comment>
<dbReference type="GO" id="GO:0046872">
    <property type="term" value="F:metal ion binding"/>
    <property type="evidence" value="ECO:0007669"/>
    <property type="project" value="UniProtKB-KW"/>
</dbReference>
<evidence type="ECO:0000256" key="5">
    <source>
        <dbReference type="ARBA" id="ARBA00022617"/>
    </source>
</evidence>
<evidence type="ECO:0000256" key="2">
    <source>
        <dbReference type="ARBA" id="ARBA00007543"/>
    </source>
</evidence>
<gene>
    <name evidence="13" type="ORF">HDA37_000207</name>
</gene>
<proteinExistence type="inferred from homology"/>
<evidence type="ECO:0000256" key="9">
    <source>
        <dbReference type="ARBA" id="ARBA00022989"/>
    </source>
</evidence>
<protein>
    <submittedName>
        <fullName evidence="13">Cytochrome d ubiquinol oxidase subunit II</fullName>
        <ecNumber evidence="13">1.10.3.-</ecNumber>
    </submittedName>
</protein>
<evidence type="ECO:0000256" key="8">
    <source>
        <dbReference type="ARBA" id="ARBA00022982"/>
    </source>
</evidence>
<comment type="similarity">
    <text evidence="2">Belongs to the cytochrome ubiquinol oxidase subunit 2 family.</text>
</comment>
<reference evidence="13 14" key="1">
    <citation type="submission" date="2020-07" db="EMBL/GenBank/DDBJ databases">
        <title>Sequencing the genomes of 1000 actinobacteria strains.</title>
        <authorList>
            <person name="Klenk H.-P."/>
        </authorList>
    </citation>
    <scope>NUCLEOTIDE SEQUENCE [LARGE SCALE GENOMIC DNA]</scope>
    <source>
        <strain evidence="13 14">DSM 44749</strain>
    </source>
</reference>
<dbReference type="RefSeq" id="WP_179759891.1">
    <property type="nucleotide sequence ID" value="NZ_BAAAJZ010000011.1"/>
</dbReference>
<feature type="transmembrane region" description="Helical" evidence="12">
    <location>
        <begin position="168"/>
        <end position="191"/>
    </location>
</feature>
<evidence type="ECO:0000313" key="14">
    <source>
        <dbReference type="Proteomes" id="UP000549695"/>
    </source>
</evidence>
<evidence type="ECO:0000313" key="13">
    <source>
        <dbReference type="EMBL" id="NYF99921.1"/>
    </source>
</evidence>
<keyword evidence="13" id="KW-0560">Oxidoreductase</keyword>
<keyword evidence="5" id="KW-0349">Heme</keyword>
<sequence>MDLPTIWFLAVAVLWTGYLVLEGFDFGVGMLVRVLGRDEEDDREAALGAIGPVWDGNEVWLIAAVGAMFAAFPAWYAAMLSGLYLPVLLVLLGLILRGVGLEYRHKRSDPPWKARWDLLIGLGSLVPAFVWGMVLANLVRGLPTVLSAPGSGQNTVVTASLGDLLNGYALLGGVVTTALFLLHGAVFLALKTDGPVRYRARRFALRAVAPVLLVTVAFLAATLALREPSWTTTVAWLAGAALAAAGVALLAGREGWAFTATALAIGGLSVVLFGQLYPTLLPSTTDPAHTLTVANAASAPYTLGVMSWIAAVFLPLVLGYQSWSYWVFRRRLGGARVAPAGTSDTGDTAVPAPR</sequence>
<feature type="transmembrane region" description="Helical" evidence="12">
    <location>
        <begin position="116"/>
        <end position="139"/>
    </location>
</feature>
<keyword evidence="6 12" id="KW-0812">Transmembrane</keyword>
<feature type="transmembrane region" description="Helical" evidence="12">
    <location>
        <begin position="203"/>
        <end position="224"/>
    </location>
</feature>
<dbReference type="PANTHER" id="PTHR43141:SF5">
    <property type="entry name" value="CYTOCHROME BD-I UBIQUINOL OXIDASE SUBUNIT 2"/>
    <property type="match status" value="1"/>
</dbReference>
<dbReference type="GeneID" id="98050045"/>
<dbReference type="GO" id="GO:0005886">
    <property type="term" value="C:plasma membrane"/>
    <property type="evidence" value="ECO:0007669"/>
    <property type="project" value="UniProtKB-SubCell"/>
</dbReference>
<organism evidence="13 14">
    <name type="scientific">Pseudonocardia alni</name>
    <name type="common">Amycolata alni</name>
    <dbReference type="NCBI Taxonomy" id="33907"/>
    <lineage>
        <taxon>Bacteria</taxon>
        <taxon>Bacillati</taxon>
        <taxon>Actinomycetota</taxon>
        <taxon>Actinomycetes</taxon>
        <taxon>Pseudonocardiales</taxon>
        <taxon>Pseudonocardiaceae</taxon>
        <taxon>Pseudonocardia</taxon>
    </lineage>
</organism>
<dbReference type="Proteomes" id="UP000549695">
    <property type="component" value="Unassembled WGS sequence"/>
</dbReference>
<dbReference type="InterPro" id="IPR003317">
    <property type="entry name" value="Cyt-d_oxidase_su2"/>
</dbReference>
<dbReference type="GO" id="GO:0009055">
    <property type="term" value="F:electron transfer activity"/>
    <property type="evidence" value="ECO:0007669"/>
    <property type="project" value="TreeGrafter"/>
</dbReference>
<feature type="transmembrane region" description="Helical" evidence="12">
    <location>
        <begin position="257"/>
        <end position="278"/>
    </location>
</feature>
<evidence type="ECO:0000256" key="6">
    <source>
        <dbReference type="ARBA" id="ARBA00022692"/>
    </source>
</evidence>
<dbReference type="PANTHER" id="PTHR43141">
    <property type="entry name" value="CYTOCHROME BD2 SUBUNIT II"/>
    <property type="match status" value="1"/>
</dbReference>
<evidence type="ECO:0000256" key="1">
    <source>
        <dbReference type="ARBA" id="ARBA00004651"/>
    </source>
</evidence>
<feature type="transmembrane region" description="Helical" evidence="12">
    <location>
        <begin position="83"/>
        <end position="104"/>
    </location>
</feature>
<dbReference type="EMBL" id="JACCCZ010000001">
    <property type="protein sequence ID" value="NYF99921.1"/>
    <property type="molecule type" value="Genomic_DNA"/>
</dbReference>
<keyword evidence="10" id="KW-0408">Iron</keyword>
<keyword evidence="7" id="KW-0479">Metal-binding</keyword>
<dbReference type="EC" id="1.10.3.-" evidence="13"/>
<name>A0A852W2W6_PSEA5</name>
<evidence type="ECO:0000256" key="11">
    <source>
        <dbReference type="ARBA" id="ARBA00023136"/>
    </source>
</evidence>
<keyword evidence="9 12" id="KW-1133">Transmembrane helix</keyword>
<keyword evidence="4" id="KW-1003">Cell membrane</keyword>
<dbReference type="GO" id="GO:0016682">
    <property type="term" value="F:oxidoreductase activity, acting on diphenols and related substances as donors, oxygen as acceptor"/>
    <property type="evidence" value="ECO:0007669"/>
    <property type="project" value="TreeGrafter"/>
</dbReference>
<dbReference type="GO" id="GO:0070069">
    <property type="term" value="C:cytochrome complex"/>
    <property type="evidence" value="ECO:0007669"/>
    <property type="project" value="TreeGrafter"/>
</dbReference>
<comment type="caution">
    <text evidence="13">The sequence shown here is derived from an EMBL/GenBank/DDBJ whole genome shotgun (WGS) entry which is preliminary data.</text>
</comment>
<feature type="transmembrane region" description="Helical" evidence="12">
    <location>
        <begin position="298"/>
        <end position="320"/>
    </location>
</feature>
<dbReference type="GO" id="GO:0019646">
    <property type="term" value="P:aerobic electron transport chain"/>
    <property type="evidence" value="ECO:0007669"/>
    <property type="project" value="TreeGrafter"/>
</dbReference>
<dbReference type="PIRSF" id="PIRSF000267">
    <property type="entry name" value="Cyt_oxidse_sub2"/>
    <property type="match status" value="1"/>
</dbReference>
<dbReference type="Pfam" id="PF02322">
    <property type="entry name" value="Cyt_bd_oxida_II"/>
    <property type="match status" value="1"/>
</dbReference>
<feature type="transmembrane region" description="Helical" evidence="12">
    <location>
        <begin position="230"/>
        <end position="250"/>
    </location>
</feature>
<evidence type="ECO:0000256" key="10">
    <source>
        <dbReference type="ARBA" id="ARBA00023004"/>
    </source>
</evidence>